<dbReference type="Pfam" id="PF01381">
    <property type="entry name" value="HTH_3"/>
    <property type="match status" value="1"/>
</dbReference>
<comment type="caution">
    <text evidence="3">The sequence shown here is derived from an EMBL/GenBank/DDBJ whole genome shotgun (WGS) entry which is preliminary data.</text>
</comment>
<name>A0A552G5T5_MICAE</name>
<dbReference type="GO" id="GO:0003677">
    <property type="term" value="F:DNA binding"/>
    <property type="evidence" value="ECO:0007669"/>
    <property type="project" value="UniProtKB-KW"/>
</dbReference>
<dbReference type="CDD" id="cd00093">
    <property type="entry name" value="HTH_XRE"/>
    <property type="match status" value="1"/>
</dbReference>
<dbReference type="EMBL" id="SFBE01000034">
    <property type="protein sequence ID" value="TRU54355.1"/>
    <property type="molecule type" value="Genomic_DNA"/>
</dbReference>
<accession>A0A552G5T5</accession>
<feature type="domain" description="HTH cro/C1-type" evidence="2">
    <location>
        <begin position="38"/>
        <end position="85"/>
    </location>
</feature>
<keyword evidence="1" id="KW-0238">DNA-binding</keyword>
<dbReference type="InterPro" id="IPR001387">
    <property type="entry name" value="Cro/C1-type_HTH"/>
</dbReference>
<evidence type="ECO:0000313" key="3">
    <source>
        <dbReference type="EMBL" id="TRU54355.1"/>
    </source>
</evidence>
<dbReference type="InterPro" id="IPR010982">
    <property type="entry name" value="Lambda_DNA-bd_dom_sf"/>
</dbReference>
<dbReference type="Gene3D" id="1.10.260.40">
    <property type="entry name" value="lambda repressor-like DNA-binding domains"/>
    <property type="match status" value="1"/>
</dbReference>
<organism evidence="3 4">
    <name type="scientific">Microcystis aeruginosa Ma_QC_Ch_20071001_S25D</name>
    <dbReference type="NCBI Taxonomy" id="2486250"/>
    <lineage>
        <taxon>Bacteria</taxon>
        <taxon>Bacillati</taxon>
        <taxon>Cyanobacteriota</taxon>
        <taxon>Cyanophyceae</taxon>
        <taxon>Oscillatoriophycideae</taxon>
        <taxon>Chroococcales</taxon>
        <taxon>Microcystaceae</taxon>
        <taxon>Microcystis</taxon>
    </lineage>
</organism>
<dbReference type="Proteomes" id="UP000316958">
    <property type="component" value="Unassembled WGS sequence"/>
</dbReference>
<dbReference type="InterPro" id="IPR013430">
    <property type="entry name" value="Toxin_antidote_HigA"/>
</dbReference>
<reference evidence="3 4" key="1">
    <citation type="submission" date="2019-01" db="EMBL/GenBank/DDBJ databases">
        <title>Coherence of Microcystis species and biogeography revealed through population genomics.</title>
        <authorList>
            <person name="Perez-Carrascal O.M."/>
            <person name="Terrat Y."/>
            <person name="Giani A."/>
            <person name="Fortin N."/>
            <person name="Tromas N."/>
            <person name="Shapiro B.J."/>
        </authorList>
    </citation>
    <scope>NUCLEOTIDE SEQUENCE [LARGE SCALE GENOMIC DNA]</scope>
    <source>
        <strain evidence="3">Ma_QC_Ch_20071001_S25D</strain>
    </source>
</reference>
<evidence type="ECO:0000256" key="1">
    <source>
        <dbReference type="ARBA" id="ARBA00023125"/>
    </source>
</evidence>
<dbReference type="PANTHER" id="PTHR36924:SF1">
    <property type="entry name" value="ANTITOXIN HIGA-1"/>
    <property type="match status" value="1"/>
</dbReference>
<dbReference type="AlphaFoldDB" id="A0A552G5T5"/>
<proteinExistence type="predicted"/>
<evidence type="ECO:0000313" key="4">
    <source>
        <dbReference type="Proteomes" id="UP000316958"/>
    </source>
</evidence>
<dbReference type="SMART" id="SM00530">
    <property type="entry name" value="HTH_XRE"/>
    <property type="match status" value="1"/>
</dbReference>
<evidence type="ECO:0000259" key="2">
    <source>
        <dbReference type="PROSITE" id="PS50943"/>
    </source>
</evidence>
<sequence length="129" mass="14705">MNNNTSTHFDKLNVKAQLHRLPNIHPGEILKLDFLEPLNITPYRLSKDLSVAQTRIGEILAGKRSITADTALRLSRYFGNSPQFWLNLQTDYDLRQAQAKNAEVYNHIPITPFTDVAEGPNFIWEGGRD</sequence>
<dbReference type="PANTHER" id="PTHR36924">
    <property type="entry name" value="ANTITOXIN HIGA-1"/>
    <property type="match status" value="1"/>
</dbReference>
<gene>
    <name evidence="3" type="primary">higA</name>
    <name evidence="3" type="ORF">EWV57_01945</name>
</gene>
<dbReference type="PROSITE" id="PS50943">
    <property type="entry name" value="HTH_CROC1"/>
    <property type="match status" value="1"/>
</dbReference>
<dbReference type="NCBIfam" id="TIGR02607">
    <property type="entry name" value="antidote_HigA"/>
    <property type="match status" value="1"/>
</dbReference>
<protein>
    <submittedName>
        <fullName evidence="3">Addiction module antidote protein, HigA family</fullName>
    </submittedName>
</protein>
<dbReference type="SUPFAM" id="SSF47413">
    <property type="entry name" value="lambda repressor-like DNA-binding domains"/>
    <property type="match status" value="1"/>
</dbReference>